<dbReference type="PANTHER" id="PTHR47481:SF34">
    <property type="entry name" value="CCHC-TYPE DOMAIN-CONTAINING PROTEIN"/>
    <property type="match status" value="1"/>
</dbReference>
<dbReference type="GO" id="GO:0003964">
    <property type="term" value="F:RNA-directed DNA polymerase activity"/>
    <property type="evidence" value="ECO:0007669"/>
    <property type="project" value="UniProtKB-KW"/>
</dbReference>
<feature type="compositionally biased region" description="Polar residues" evidence="1">
    <location>
        <begin position="359"/>
        <end position="370"/>
    </location>
</feature>
<evidence type="ECO:0000256" key="1">
    <source>
        <dbReference type="SAM" id="MobiDB-lite"/>
    </source>
</evidence>
<dbReference type="EMBL" id="PDCK01000043">
    <property type="protein sequence ID" value="PRQ30203.1"/>
    <property type="molecule type" value="Genomic_DNA"/>
</dbReference>
<dbReference type="PANTHER" id="PTHR47481">
    <property type="match status" value="1"/>
</dbReference>
<dbReference type="Pfam" id="PF14223">
    <property type="entry name" value="Retrotran_gag_2"/>
    <property type="match status" value="1"/>
</dbReference>
<name>A0A2P6Q7P0_ROSCH</name>
<sequence length="585" mass="63183">MWLKDSSLCYLTLLKGCGLMRYVDGSVPCPSERVIMEENGVASDIEKEYMNWVQIDSAIMSILASTLSSDALCFIIGSKSSKEIWCRLKEKYVDDSRYNIMNLKNSLYNIQKGSDSIDRYLLRVKSICDQLATMGVYMDDEDMVVSVLHGLPSEFATIKAVIRIKTLSSPVSMRELRSLLLIAEDEIEQTMKSIYAPASLPLSPLNASIPLSPLAAMAAQNNPVNSSQKMQYGISNAGTPPNAFFPSPYVGNCFVSSTSHTTAPIIGLMPSLSISNGALNGAFNGTRQLQSQVHNAAYGDGYFQHNGGFSQQQSSGGFQQNNALQSIGNLSYSGSKSQGQAQHDVKFSKGCSKSKGGVSQHNVSSYHKSRNSNSGDGFYMHILPILVPPEKPVAHVSIPQQNDKSEPSSSIMGATATTPGEILVGTDFEKTGNEGTMKQSEELEASSILNTTNGHATIDSVINSRKGNISKGDDFGNEGTMKQSEELEASSILNTTNGHATIDSVINSRKGNISKVCGDGSIRLQFVSTHDRLADLFTKGLCSPQHVYLCHHLMLGPLHLSPLCSSSVQLVQLDDPPPHQAEEGC</sequence>
<organism evidence="2 3">
    <name type="scientific">Rosa chinensis</name>
    <name type="common">China rose</name>
    <dbReference type="NCBI Taxonomy" id="74649"/>
    <lineage>
        <taxon>Eukaryota</taxon>
        <taxon>Viridiplantae</taxon>
        <taxon>Streptophyta</taxon>
        <taxon>Embryophyta</taxon>
        <taxon>Tracheophyta</taxon>
        <taxon>Spermatophyta</taxon>
        <taxon>Magnoliopsida</taxon>
        <taxon>eudicotyledons</taxon>
        <taxon>Gunneridae</taxon>
        <taxon>Pentapetalae</taxon>
        <taxon>rosids</taxon>
        <taxon>fabids</taxon>
        <taxon>Rosales</taxon>
        <taxon>Rosaceae</taxon>
        <taxon>Rosoideae</taxon>
        <taxon>Rosoideae incertae sedis</taxon>
        <taxon>Rosa</taxon>
    </lineage>
</organism>
<keyword evidence="2" id="KW-0808">Transferase</keyword>
<feature type="region of interest" description="Disordered" evidence="1">
    <location>
        <begin position="348"/>
        <end position="370"/>
    </location>
</feature>
<evidence type="ECO:0000313" key="2">
    <source>
        <dbReference type="EMBL" id="PRQ30203.1"/>
    </source>
</evidence>
<feature type="compositionally biased region" description="Low complexity" evidence="1">
    <location>
        <begin position="348"/>
        <end position="357"/>
    </location>
</feature>
<keyword evidence="2" id="KW-0695">RNA-directed DNA polymerase</keyword>
<dbReference type="AlphaFoldDB" id="A0A2P6Q7P0"/>
<keyword evidence="2" id="KW-0548">Nucleotidyltransferase</keyword>
<keyword evidence="3" id="KW-1185">Reference proteome</keyword>
<gene>
    <name evidence="2" type="ORF">RchiOBHm_Chr5g0022021</name>
</gene>
<dbReference type="Gramene" id="PRQ30203">
    <property type="protein sequence ID" value="PRQ30203"/>
    <property type="gene ID" value="RchiOBHm_Chr5g0022021"/>
</dbReference>
<reference evidence="2 3" key="1">
    <citation type="journal article" date="2018" name="Nat. Genet.">
        <title>The Rosa genome provides new insights in the design of modern roses.</title>
        <authorList>
            <person name="Bendahmane M."/>
        </authorList>
    </citation>
    <scope>NUCLEOTIDE SEQUENCE [LARGE SCALE GENOMIC DNA]</scope>
    <source>
        <strain evidence="3">cv. Old Blush</strain>
    </source>
</reference>
<comment type="caution">
    <text evidence="2">The sequence shown here is derived from an EMBL/GenBank/DDBJ whole genome shotgun (WGS) entry which is preliminary data.</text>
</comment>
<proteinExistence type="predicted"/>
<protein>
    <submittedName>
        <fullName evidence="2">Putative RNA-directed DNA polymerase</fullName>
        <ecNumber evidence="2">2.7.7.49</ecNumber>
    </submittedName>
</protein>
<evidence type="ECO:0000313" key="3">
    <source>
        <dbReference type="Proteomes" id="UP000238479"/>
    </source>
</evidence>
<dbReference type="Proteomes" id="UP000238479">
    <property type="component" value="Chromosome 5"/>
</dbReference>
<accession>A0A2P6Q7P0</accession>
<dbReference type="EC" id="2.7.7.49" evidence="2"/>